<keyword evidence="3" id="KW-0597">Phosphoprotein</keyword>
<evidence type="ECO:0000256" key="9">
    <source>
        <dbReference type="ARBA" id="ARBA00022989"/>
    </source>
</evidence>
<evidence type="ECO:0000313" key="15">
    <source>
        <dbReference type="Proteomes" id="UP000626844"/>
    </source>
</evidence>
<dbReference type="PANTHER" id="PTHR34220:SF11">
    <property type="entry name" value="SENSOR PROTEIN KINASE HPTS"/>
    <property type="match status" value="1"/>
</dbReference>
<dbReference type="GO" id="GO:0005886">
    <property type="term" value="C:plasma membrane"/>
    <property type="evidence" value="ECO:0007669"/>
    <property type="project" value="UniProtKB-SubCell"/>
</dbReference>
<evidence type="ECO:0000256" key="3">
    <source>
        <dbReference type="ARBA" id="ARBA00022553"/>
    </source>
</evidence>
<dbReference type="PANTHER" id="PTHR34220">
    <property type="entry name" value="SENSOR HISTIDINE KINASE YPDA"/>
    <property type="match status" value="1"/>
</dbReference>
<evidence type="ECO:0000256" key="4">
    <source>
        <dbReference type="ARBA" id="ARBA00022679"/>
    </source>
</evidence>
<dbReference type="InterPro" id="IPR010559">
    <property type="entry name" value="Sig_transdc_His_kin_internal"/>
</dbReference>
<dbReference type="InterPro" id="IPR036890">
    <property type="entry name" value="HATPase_C_sf"/>
</dbReference>
<dbReference type="PROSITE" id="PS50885">
    <property type="entry name" value="HAMP"/>
    <property type="match status" value="1"/>
</dbReference>
<comment type="subcellular location">
    <subcellularLocation>
        <location evidence="1">Cell membrane</location>
        <topology evidence="1">Multi-pass membrane protein</topology>
    </subcellularLocation>
</comment>
<dbReference type="SUPFAM" id="SSF55874">
    <property type="entry name" value="ATPase domain of HSP90 chaperone/DNA topoisomerase II/histidine kinase"/>
    <property type="match status" value="1"/>
</dbReference>
<dbReference type="InterPro" id="IPR003660">
    <property type="entry name" value="HAMP_dom"/>
</dbReference>
<evidence type="ECO:0000256" key="6">
    <source>
        <dbReference type="ARBA" id="ARBA00022741"/>
    </source>
</evidence>
<feature type="transmembrane region" description="Helical" evidence="12">
    <location>
        <begin position="12"/>
        <end position="37"/>
    </location>
</feature>
<reference evidence="14" key="1">
    <citation type="submission" date="2020-09" db="EMBL/GenBank/DDBJ databases">
        <title>A novel bacterium of genus Bacillus, isolated from South China Sea.</title>
        <authorList>
            <person name="Huang H."/>
            <person name="Mo K."/>
            <person name="Hu Y."/>
        </authorList>
    </citation>
    <scope>NUCLEOTIDE SEQUENCE</scope>
    <source>
        <strain evidence="14">IB182487</strain>
    </source>
</reference>
<dbReference type="SMART" id="SM00304">
    <property type="entry name" value="HAMP"/>
    <property type="match status" value="1"/>
</dbReference>
<protein>
    <submittedName>
        <fullName evidence="14">Sensor histidine kinase</fullName>
    </submittedName>
</protein>
<evidence type="ECO:0000256" key="7">
    <source>
        <dbReference type="ARBA" id="ARBA00022777"/>
    </source>
</evidence>
<feature type="domain" description="HAMP" evidence="13">
    <location>
        <begin position="324"/>
        <end position="376"/>
    </location>
</feature>
<proteinExistence type="predicted"/>
<dbReference type="Pfam" id="PF00672">
    <property type="entry name" value="HAMP"/>
    <property type="match status" value="1"/>
</dbReference>
<evidence type="ECO:0000313" key="14">
    <source>
        <dbReference type="EMBL" id="MBD1379471.1"/>
    </source>
</evidence>
<keyword evidence="11 12" id="KW-0472">Membrane</keyword>
<organism evidence="14 15">
    <name type="scientific">Metabacillus arenae</name>
    <dbReference type="NCBI Taxonomy" id="2771434"/>
    <lineage>
        <taxon>Bacteria</taxon>
        <taxon>Bacillati</taxon>
        <taxon>Bacillota</taxon>
        <taxon>Bacilli</taxon>
        <taxon>Bacillales</taxon>
        <taxon>Bacillaceae</taxon>
        <taxon>Metabacillus</taxon>
    </lineage>
</organism>
<evidence type="ECO:0000256" key="2">
    <source>
        <dbReference type="ARBA" id="ARBA00022475"/>
    </source>
</evidence>
<dbReference type="InterPro" id="IPR003594">
    <property type="entry name" value="HATPase_dom"/>
</dbReference>
<dbReference type="EMBL" id="JACXAI010000003">
    <property type="protein sequence ID" value="MBD1379471.1"/>
    <property type="molecule type" value="Genomic_DNA"/>
</dbReference>
<dbReference type="Proteomes" id="UP000626844">
    <property type="component" value="Unassembled WGS sequence"/>
</dbReference>
<keyword evidence="15" id="KW-1185">Reference proteome</keyword>
<dbReference type="Pfam" id="PF02518">
    <property type="entry name" value="HATPase_c"/>
    <property type="match status" value="1"/>
</dbReference>
<keyword evidence="2" id="KW-1003">Cell membrane</keyword>
<comment type="caution">
    <text evidence="14">The sequence shown here is derived from an EMBL/GenBank/DDBJ whole genome shotgun (WGS) entry which is preliminary data.</text>
</comment>
<dbReference type="CDD" id="cd06225">
    <property type="entry name" value="HAMP"/>
    <property type="match status" value="1"/>
</dbReference>
<sequence length="588" mass="68038">MRLIRDQFKHNSLFIVMFLISVISIISVSIIITWTIIRMSEQFFIEKFSITNAKVINQVKESAESFNYSVVIASNNLLHSGTLKTILTEKQTNAHKMSSYFTMSQLMKRNKSNLDAFNISIMVTGRNGMNYSTDRSYWPITDKELQNSDFTRKTLKEPKKLMYHYDERENSNENTGKESYIVAAKALMNRFSGNVYGTMYFAINENEFRKFYTSYTSQGNDVFVIDRSGMIVSSNRNELIGKSEKDFLSYAEDLNDKSKNYFIKRFMGKDHIFFVEYLPSFDMYLFNVIDKQTAIGGLIDKKQLAFIFIGIILVALIIIFFVSRRLTNSLSKLVKEISNASKHDFHQYVSVNGTYETRQIGNAFNSMLEELHEYVEKLVKSQKQQRNAELAALQQQINPHFLYNTLTSIKFMVLQGNRGEAEDAINAFISLLQNTIGNVDETITVRQEVENLKNYVLINQKRYGNRIKVNYFIAPDCMEHFIPKLILQPFIENAFFHGFNRKPQGYINVLVWREKEELICEVLDNGDGMEISLESNLPISKRKQERFTGIGVRNVLERIQLIYGEAYGVNVSSELGKGTRVRISFPIK</sequence>
<evidence type="ECO:0000256" key="1">
    <source>
        <dbReference type="ARBA" id="ARBA00004651"/>
    </source>
</evidence>
<keyword evidence="10" id="KW-0902">Two-component regulatory system</keyword>
<evidence type="ECO:0000259" key="13">
    <source>
        <dbReference type="PROSITE" id="PS50885"/>
    </source>
</evidence>
<keyword evidence="5 12" id="KW-0812">Transmembrane</keyword>
<keyword evidence="9 12" id="KW-1133">Transmembrane helix</keyword>
<dbReference type="RefSeq" id="WP_191156105.1">
    <property type="nucleotide sequence ID" value="NZ_JACXAI010000003.1"/>
</dbReference>
<evidence type="ECO:0000256" key="10">
    <source>
        <dbReference type="ARBA" id="ARBA00023012"/>
    </source>
</evidence>
<dbReference type="Gene3D" id="3.30.565.10">
    <property type="entry name" value="Histidine kinase-like ATPase, C-terminal domain"/>
    <property type="match status" value="1"/>
</dbReference>
<dbReference type="AlphaFoldDB" id="A0A926RW13"/>
<dbReference type="Gene3D" id="6.10.340.10">
    <property type="match status" value="1"/>
</dbReference>
<dbReference type="GO" id="GO:0005524">
    <property type="term" value="F:ATP binding"/>
    <property type="evidence" value="ECO:0007669"/>
    <property type="project" value="UniProtKB-KW"/>
</dbReference>
<keyword evidence="6" id="KW-0547">Nucleotide-binding</keyword>
<evidence type="ECO:0000256" key="5">
    <source>
        <dbReference type="ARBA" id="ARBA00022692"/>
    </source>
</evidence>
<name>A0A926RW13_9BACI</name>
<gene>
    <name evidence="14" type="ORF">IC621_04445</name>
</gene>
<accession>A0A926RW13</accession>
<keyword evidence="8" id="KW-0067">ATP-binding</keyword>
<dbReference type="Gene3D" id="3.30.450.20">
    <property type="entry name" value="PAS domain"/>
    <property type="match status" value="1"/>
</dbReference>
<evidence type="ECO:0000256" key="12">
    <source>
        <dbReference type="SAM" id="Phobius"/>
    </source>
</evidence>
<evidence type="ECO:0000256" key="11">
    <source>
        <dbReference type="ARBA" id="ARBA00023136"/>
    </source>
</evidence>
<evidence type="ECO:0000256" key="8">
    <source>
        <dbReference type="ARBA" id="ARBA00022840"/>
    </source>
</evidence>
<keyword evidence="7 14" id="KW-0418">Kinase</keyword>
<dbReference type="InterPro" id="IPR050640">
    <property type="entry name" value="Bact_2-comp_sensor_kinase"/>
</dbReference>
<feature type="transmembrane region" description="Helical" evidence="12">
    <location>
        <begin position="304"/>
        <end position="322"/>
    </location>
</feature>
<dbReference type="Pfam" id="PF06580">
    <property type="entry name" value="His_kinase"/>
    <property type="match status" value="1"/>
</dbReference>
<dbReference type="GO" id="GO:0000155">
    <property type="term" value="F:phosphorelay sensor kinase activity"/>
    <property type="evidence" value="ECO:0007669"/>
    <property type="project" value="InterPro"/>
</dbReference>
<keyword evidence="4" id="KW-0808">Transferase</keyword>